<dbReference type="InterPro" id="IPR002938">
    <property type="entry name" value="FAD-bd"/>
</dbReference>
<dbReference type="SUPFAM" id="SSF54373">
    <property type="entry name" value="FAD-linked reductases, C-terminal domain"/>
    <property type="match status" value="1"/>
</dbReference>
<dbReference type="PANTHER" id="PTHR13789">
    <property type="entry name" value="MONOOXYGENASE"/>
    <property type="match status" value="1"/>
</dbReference>
<evidence type="ECO:0000313" key="7">
    <source>
        <dbReference type="EMBL" id="MDY8109969.1"/>
    </source>
</evidence>
<keyword evidence="5 7" id="KW-0503">Monooxygenase</keyword>
<keyword evidence="4" id="KW-0560">Oxidoreductase</keyword>
<evidence type="ECO:0000259" key="6">
    <source>
        <dbReference type="Pfam" id="PF01494"/>
    </source>
</evidence>
<comment type="cofactor">
    <cofactor evidence="1">
        <name>FAD</name>
        <dbReference type="ChEBI" id="CHEBI:57692"/>
    </cofactor>
</comment>
<dbReference type="RefSeq" id="WP_322187830.1">
    <property type="nucleotide sequence ID" value="NZ_JAXLPB010000004.1"/>
</dbReference>
<keyword evidence="2" id="KW-0285">Flavoprotein</keyword>
<evidence type="ECO:0000256" key="5">
    <source>
        <dbReference type="ARBA" id="ARBA00023033"/>
    </source>
</evidence>
<comment type="caution">
    <text evidence="7">The sequence shown here is derived from an EMBL/GenBank/DDBJ whole genome shotgun (WGS) entry which is preliminary data.</text>
</comment>
<evidence type="ECO:0000256" key="4">
    <source>
        <dbReference type="ARBA" id="ARBA00023002"/>
    </source>
</evidence>
<accession>A0ABU5I3K6</accession>
<dbReference type="GO" id="GO:0004497">
    <property type="term" value="F:monooxygenase activity"/>
    <property type="evidence" value="ECO:0007669"/>
    <property type="project" value="UniProtKB-KW"/>
</dbReference>
<dbReference type="EMBL" id="JAXLPB010000004">
    <property type="protein sequence ID" value="MDY8109969.1"/>
    <property type="molecule type" value="Genomic_DNA"/>
</dbReference>
<dbReference type="Proteomes" id="UP001294412">
    <property type="component" value="Unassembled WGS sequence"/>
</dbReference>
<name>A0ABU5I3K6_9HYPH</name>
<dbReference type="SUPFAM" id="SSF51905">
    <property type="entry name" value="FAD/NAD(P)-binding domain"/>
    <property type="match status" value="1"/>
</dbReference>
<proteinExistence type="predicted"/>
<dbReference type="Gene3D" id="3.50.50.60">
    <property type="entry name" value="FAD/NAD(P)-binding domain"/>
    <property type="match status" value="1"/>
</dbReference>
<dbReference type="InterPro" id="IPR050493">
    <property type="entry name" value="FAD-dep_Monooxygenase_BioMet"/>
</dbReference>
<gene>
    <name evidence="7" type="ORF">U0C82_12550</name>
</gene>
<evidence type="ECO:0000256" key="1">
    <source>
        <dbReference type="ARBA" id="ARBA00001974"/>
    </source>
</evidence>
<dbReference type="PRINTS" id="PR00420">
    <property type="entry name" value="RNGMNOXGNASE"/>
</dbReference>
<evidence type="ECO:0000256" key="3">
    <source>
        <dbReference type="ARBA" id="ARBA00022827"/>
    </source>
</evidence>
<sequence length="382" mass="40769">MVGAGIAGLTTALCLARRGIASTLVERSPVLKEAGAGLQLSPNALRVLDRLGLLPHLSERAVTARSVTLCDGRTGRTLARVPVAAADGTPYLSLHRADLQAVLLEAVEADPLVTLRLGCALAGIDDGADIMTAHFEGPDERVASAGFTLLIAADGVNSRVASIRGLSPPVHSGALAWRARVVGRPTRELASTAPGIRAWLGPGMHAVAYPIRAGEEINLVLVEKTISWGAEDAEALRGRFSAFAPELRALVSAAGEITAWPILTTPPERPWVLADGRIVLVGDAAHAMLPFAAQGAAMAIEDGFVLARETDRHGDDPGRVGQAFEQARRSRVRRVEARARFHRFVYHLPQPVALVRNLVMATTPDERLSRSLSWLYDWVPPK</sequence>
<keyword evidence="3" id="KW-0274">FAD</keyword>
<evidence type="ECO:0000256" key="2">
    <source>
        <dbReference type="ARBA" id="ARBA00022630"/>
    </source>
</evidence>
<protein>
    <submittedName>
        <fullName evidence="7">FAD-dependent monooxygenase</fullName>
    </submittedName>
</protein>
<feature type="domain" description="FAD-binding" evidence="6">
    <location>
        <begin position="2"/>
        <end position="309"/>
    </location>
</feature>
<dbReference type="PANTHER" id="PTHR13789:SF318">
    <property type="entry name" value="GERANYLGERANYL DIPHOSPHATE REDUCTASE"/>
    <property type="match status" value="1"/>
</dbReference>
<reference evidence="7 8" key="1">
    <citation type="submission" date="2023-12" db="EMBL/GenBank/DDBJ databases">
        <title>Description of Novel Strain Fulvimarina sp. 2208YS6-2-32 isolated from Uroteuthis (Photololigo) edulis.</title>
        <authorList>
            <person name="Park J.-S."/>
        </authorList>
    </citation>
    <scope>NUCLEOTIDE SEQUENCE [LARGE SCALE GENOMIC DNA]</scope>
    <source>
        <strain evidence="7 8">2208YS6-2-32</strain>
    </source>
</reference>
<dbReference type="Pfam" id="PF01494">
    <property type="entry name" value="FAD_binding_3"/>
    <property type="match status" value="1"/>
</dbReference>
<evidence type="ECO:0000313" key="8">
    <source>
        <dbReference type="Proteomes" id="UP001294412"/>
    </source>
</evidence>
<organism evidence="7 8">
    <name type="scientific">Fulvimarina uroteuthidis</name>
    <dbReference type="NCBI Taxonomy" id="3098149"/>
    <lineage>
        <taxon>Bacteria</taxon>
        <taxon>Pseudomonadati</taxon>
        <taxon>Pseudomonadota</taxon>
        <taxon>Alphaproteobacteria</taxon>
        <taxon>Hyphomicrobiales</taxon>
        <taxon>Aurantimonadaceae</taxon>
        <taxon>Fulvimarina</taxon>
    </lineage>
</organism>
<keyword evidence="8" id="KW-1185">Reference proteome</keyword>
<dbReference type="InterPro" id="IPR036188">
    <property type="entry name" value="FAD/NAD-bd_sf"/>
</dbReference>